<dbReference type="GO" id="GO:0004850">
    <property type="term" value="F:uridine phosphorylase activity"/>
    <property type="evidence" value="ECO:0007669"/>
    <property type="project" value="TreeGrafter"/>
</dbReference>
<evidence type="ECO:0000313" key="3">
    <source>
        <dbReference type="Proteomes" id="UP000187209"/>
    </source>
</evidence>
<gene>
    <name evidence="2" type="ORF">SteCoe_14951</name>
</gene>
<protein>
    <recommendedName>
        <fullName evidence="1">Nucleoside phosphorylase domain-containing protein</fullName>
    </recommendedName>
</protein>
<accession>A0A1R2C4U0</accession>
<comment type="caution">
    <text evidence="2">The sequence shown here is derived from an EMBL/GenBank/DDBJ whole genome shotgun (WGS) entry which is preliminary data.</text>
</comment>
<reference evidence="2 3" key="1">
    <citation type="submission" date="2016-11" db="EMBL/GenBank/DDBJ databases">
        <title>The macronuclear genome of Stentor coeruleus: a giant cell with tiny introns.</title>
        <authorList>
            <person name="Slabodnick M."/>
            <person name="Ruby J.G."/>
            <person name="Reiff S.B."/>
            <person name="Swart E.C."/>
            <person name="Gosai S."/>
            <person name="Prabakaran S."/>
            <person name="Witkowska E."/>
            <person name="Larue G.E."/>
            <person name="Fisher S."/>
            <person name="Freeman R.M."/>
            <person name="Gunawardena J."/>
            <person name="Chu W."/>
            <person name="Stover N.A."/>
            <person name="Gregory B.D."/>
            <person name="Nowacki M."/>
            <person name="Derisi J."/>
            <person name="Roy S.W."/>
            <person name="Marshall W.F."/>
            <person name="Sood P."/>
        </authorList>
    </citation>
    <scope>NUCLEOTIDE SEQUENCE [LARGE SCALE GENOMIC DNA]</scope>
    <source>
        <strain evidence="2">WM001</strain>
    </source>
</reference>
<dbReference type="PANTHER" id="PTHR43691">
    <property type="entry name" value="URIDINE PHOSPHORYLASE"/>
    <property type="match status" value="1"/>
</dbReference>
<dbReference type="PANTHER" id="PTHR43691:SF14">
    <property type="entry name" value="URIDINE PHOSPHORYLASE"/>
    <property type="match status" value="1"/>
</dbReference>
<dbReference type="GO" id="GO:0005829">
    <property type="term" value="C:cytosol"/>
    <property type="evidence" value="ECO:0007669"/>
    <property type="project" value="TreeGrafter"/>
</dbReference>
<dbReference type="Pfam" id="PF01048">
    <property type="entry name" value="PNP_UDP_1"/>
    <property type="match status" value="1"/>
</dbReference>
<dbReference type="InterPro" id="IPR035994">
    <property type="entry name" value="Nucleoside_phosphorylase_sf"/>
</dbReference>
<proteinExistence type="predicted"/>
<dbReference type="OrthoDB" id="416752at2759"/>
<dbReference type="SUPFAM" id="SSF53167">
    <property type="entry name" value="Purine and uridine phosphorylases"/>
    <property type="match status" value="1"/>
</dbReference>
<sequence>MSKALLDANFPRLIDGKTMHLNVLEGDVNPRILSVGDAGRGERISSYLENLQIINSTRGFITYSGTFEGVPVSIIVTGMGIPMMDFVVREATSVISSKVAMIRLGTCGALKPNTKPGSIILASSSRFISQNYSYPVGPAYNLSSKVHSDPDLFTIFKNQLISIFGSENVDEGVDLTCETFYSAQGRKDPRFDDCNENLIENMVVEEPEAAAMEMETFKLLHLASTSKGKIAATACMIGLLNRHTQELMDFSKLHDIERDAARAALMALIRYPLDN</sequence>
<evidence type="ECO:0000259" key="1">
    <source>
        <dbReference type="Pfam" id="PF01048"/>
    </source>
</evidence>
<dbReference type="CDD" id="cd17769">
    <property type="entry name" value="NP_TgUP-like"/>
    <property type="match status" value="1"/>
</dbReference>
<name>A0A1R2C4U0_9CILI</name>
<dbReference type="EMBL" id="MPUH01000283">
    <property type="protein sequence ID" value="OMJ84026.1"/>
    <property type="molecule type" value="Genomic_DNA"/>
</dbReference>
<evidence type="ECO:0000313" key="2">
    <source>
        <dbReference type="EMBL" id="OMJ84026.1"/>
    </source>
</evidence>
<organism evidence="2 3">
    <name type="scientific">Stentor coeruleus</name>
    <dbReference type="NCBI Taxonomy" id="5963"/>
    <lineage>
        <taxon>Eukaryota</taxon>
        <taxon>Sar</taxon>
        <taxon>Alveolata</taxon>
        <taxon>Ciliophora</taxon>
        <taxon>Postciliodesmatophora</taxon>
        <taxon>Heterotrichea</taxon>
        <taxon>Heterotrichida</taxon>
        <taxon>Stentoridae</taxon>
        <taxon>Stentor</taxon>
    </lineage>
</organism>
<dbReference type="Proteomes" id="UP000187209">
    <property type="component" value="Unassembled WGS sequence"/>
</dbReference>
<feature type="domain" description="Nucleoside phosphorylase" evidence="1">
    <location>
        <begin position="32"/>
        <end position="268"/>
    </location>
</feature>
<dbReference type="InterPro" id="IPR000845">
    <property type="entry name" value="Nucleoside_phosphorylase_d"/>
</dbReference>
<dbReference type="AlphaFoldDB" id="A0A1R2C4U0"/>
<dbReference type="Gene3D" id="3.40.50.1580">
    <property type="entry name" value="Nucleoside phosphorylase domain"/>
    <property type="match status" value="1"/>
</dbReference>
<keyword evidence="3" id="KW-1185">Reference proteome</keyword>
<dbReference type="GO" id="GO:0006218">
    <property type="term" value="P:uridine catabolic process"/>
    <property type="evidence" value="ECO:0007669"/>
    <property type="project" value="TreeGrafter"/>
</dbReference>